<dbReference type="Pfam" id="PF16335">
    <property type="entry name" value="GtaA_6_Hairpin"/>
    <property type="match status" value="3"/>
</dbReference>
<dbReference type="EMBL" id="JAVHNS010000003">
    <property type="protein sequence ID" value="KAK6360861.1"/>
    <property type="molecule type" value="Genomic_DNA"/>
</dbReference>
<dbReference type="PANTHER" id="PTHR31987">
    <property type="entry name" value="GLUTAMINASE A-RELATED"/>
    <property type="match status" value="1"/>
</dbReference>
<dbReference type="Pfam" id="PF17168">
    <property type="entry name" value="DUF5127"/>
    <property type="match status" value="1"/>
</dbReference>
<feature type="signal peptide" evidence="2">
    <location>
        <begin position="1"/>
        <end position="20"/>
    </location>
</feature>
<dbReference type="PANTHER" id="PTHR31987:SF12">
    <property type="entry name" value="PUTATIVE (AFU_ORTHOLOGUE AFUA_3G10910)-RELATED"/>
    <property type="match status" value="1"/>
</dbReference>
<evidence type="ECO:0000259" key="4">
    <source>
        <dbReference type="Pfam" id="PF17168"/>
    </source>
</evidence>
<reference evidence="5 6" key="1">
    <citation type="submission" date="2019-10" db="EMBL/GenBank/DDBJ databases">
        <authorList>
            <person name="Palmer J.M."/>
        </authorList>
    </citation>
    <scope>NUCLEOTIDE SEQUENCE [LARGE SCALE GENOMIC DNA]</scope>
    <source>
        <strain evidence="5 6">TWF730</strain>
    </source>
</reference>
<dbReference type="AlphaFoldDB" id="A0AAV9VIT3"/>
<feature type="domain" description="Glutaminase A central" evidence="3">
    <location>
        <begin position="510"/>
        <end position="619"/>
    </location>
</feature>
<evidence type="ECO:0000313" key="6">
    <source>
        <dbReference type="Proteomes" id="UP001373714"/>
    </source>
</evidence>
<feature type="domain" description="Glutaminase A N-terminal" evidence="4">
    <location>
        <begin position="123"/>
        <end position="344"/>
    </location>
</feature>
<evidence type="ECO:0000256" key="2">
    <source>
        <dbReference type="SAM" id="SignalP"/>
    </source>
</evidence>
<feature type="domain" description="Glutaminase A central" evidence="3">
    <location>
        <begin position="654"/>
        <end position="759"/>
    </location>
</feature>
<dbReference type="InterPro" id="IPR033433">
    <property type="entry name" value="GtaA_N"/>
</dbReference>
<keyword evidence="2" id="KW-0732">Signal</keyword>
<dbReference type="InterPro" id="IPR052743">
    <property type="entry name" value="Glutaminase_GtaA"/>
</dbReference>
<dbReference type="Proteomes" id="UP001373714">
    <property type="component" value="Unassembled WGS sequence"/>
</dbReference>
<feature type="domain" description="Glutaminase A central" evidence="3">
    <location>
        <begin position="358"/>
        <end position="475"/>
    </location>
</feature>
<dbReference type="InterPro" id="IPR032514">
    <property type="entry name" value="GtaA_central"/>
</dbReference>
<proteinExistence type="predicted"/>
<organism evidence="5 6">
    <name type="scientific">Orbilia blumenaviensis</name>
    <dbReference type="NCBI Taxonomy" id="1796055"/>
    <lineage>
        <taxon>Eukaryota</taxon>
        <taxon>Fungi</taxon>
        <taxon>Dikarya</taxon>
        <taxon>Ascomycota</taxon>
        <taxon>Pezizomycotina</taxon>
        <taxon>Orbiliomycetes</taxon>
        <taxon>Orbiliales</taxon>
        <taxon>Orbiliaceae</taxon>
        <taxon>Orbilia</taxon>
    </lineage>
</organism>
<evidence type="ECO:0008006" key="7">
    <source>
        <dbReference type="Google" id="ProtNLM"/>
    </source>
</evidence>
<gene>
    <name evidence="5" type="ORF">TWF730_006977</name>
</gene>
<keyword evidence="6" id="KW-1185">Reference proteome</keyword>
<evidence type="ECO:0000313" key="5">
    <source>
        <dbReference type="EMBL" id="KAK6360861.1"/>
    </source>
</evidence>
<sequence length="816" mass="91032">MKLLTILLTSLIFLPATILSASLTPATIPLFVRNPYLSLWLQNARQEPWSRWPMFWTGMEIGFSVMLRVNTTVYPLLGKPQDSLDNNSKKEYTVAYPRYHGVDFDASTTWLRYSVTDGGKGSGGVDVKLTFTSPVTVNDTMRQSIPAGYLEVEVVGDVDCEVYADVNGMWVTGDRGSHIRWEMKEHGGLRSWKVTRSREEHFSEKWDRAEWGSLYFTAPKDTHYESSDSGPLRRRFAKGAALRNATDDRFREVMDAEPVFAFSKVFHLSGKNSSDSPSPRHGSAIFTIAHIQDEVAQFASARGLTSMRPLWKGYFEDHFDLLHFHYHDYNSAALEADKFNKQLVEHASRAMSGVAAGTYTDILLLSTRQVLGGTSFSGTPSRPLLFLKEISSDGNFQTIDVIFPAFPFFAYVNPSWLRYLLEPLLEHQSAGLYPNDYSMHDLGSSFPNATGHPDGRDEYMPVEECGNMLIMGASVVGNLVEENGGGEKGRKVAREWLEGAWGDGGRYRGRYELWRKWTGYLVEFGLLPATQLSTDDFAGRLANQTNLALKGILGIKAMAELAGVVGNSKDEKYFSDIADSYIKTWHSLAISRDGTHTKLAYHWQGSWGTLYNLYADSLLCYRKGLESPLAQFSTLKTKKNKGRFQRPINGDEEDEDLSGGFVPEDIYSKQSDWYTLVEQKYGLPLDSRHLYTKSDWEFFAAAVSTRKTREMIILDVGKWVNESSTDRPFTDLYDTEGSGGFPGIWFMARPVVGGHFAVLALERACGGRGLKGLEYEGDVWGMSGRRSGSGSGSAGGGGDGEVEKGVLRSGQTVFGR</sequence>
<evidence type="ECO:0000256" key="1">
    <source>
        <dbReference type="SAM" id="MobiDB-lite"/>
    </source>
</evidence>
<name>A0AAV9VIT3_9PEZI</name>
<feature type="chain" id="PRO_5043990236" description="Glutaminase A" evidence="2">
    <location>
        <begin position="21"/>
        <end position="816"/>
    </location>
</feature>
<feature type="region of interest" description="Disordered" evidence="1">
    <location>
        <begin position="786"/>
        <end position="816"/>
    </location>
</feature>
<accession>A0AAV9VIT3</accession>
<comment type="caution">
    <text evidence="5">The sequence shown here is derived from an EMBL/GenBank/DDBJ whole genome shotgun (WGS) entry which is preliminary data.</text>
</comment>
<evidence type="ECO:0000259" key="3">
    <source>
        <dbReference type="Pfam" id="PF16335"/>
    </source>
</evidence>
<feature type="compositionally biased region" description="Gly residues" evidence="1">
    <location>
        <begin position="787"/>
        <end position="799"/>
    </location>
</feature>
<protein>
    <recommendedName>
        <fullName evidence="7">Glutaminase A</fullName>
    </recommendedName>
</protein>